<keyword evidence="1" id="KW-0175">Coiled coil</keyword>
<protein>
    <recommendedName>
        <fullName evidence="2">MukB N-terminal domain-containing protein</fullName>
    </recommendedName>
</protein>
<name>A0ABV0FYG1_9BURK</name>
<dbReference type="Proteomes" id="UP001495147">
    <property type="component" value="Unassembled WGS sequence"/>
</dbReference>
<evidence type="ECO:0000256" key="1">
    <source>
        <dbReference type="SAM" id="Coils"/>
    </source>
</evidence>
<dbReference type="RefSeq" id="WP_347702867.1">
    <property type="nucleotide sequence ID" value="NZ_JBDPZD010000001.1"/>
</dbReference>
<proteinExistence type="predicted"/>
<organism evidence="3 4">
    <name type="scientific">Roseateles paludis</name>
    <dbReference type="NCBI Taxonomy" id="3145238"/>
    <lineage>
        <taxon>Bacteria</taxon>
        <taxon>Pseudomonadati</taxon>
        <taxon>Pseudomonadota</taxon>
        <taxon>Betaproteobacteria</taxon>
        <taxon>Burkholderiales</taxon>
        <taxon>Sphaerotilaceae</taxon>
        <taxon>Roseateles</taxon>
    </lineage>
</organism>
<evidence type="ECO:0000259" key="2">
    <source>
        <dbReference type="Pfam" id="PF04310"/>
    </source>
</evidence>
<accession>A0ABV0FYG1</accession>
<sequence>MKPRLNKFALVCWRGIDYEEVAFENEVFAGLTGPSGAGKTTAALCLAYALLPDRKSLRLRPLSSVNDPSQAEVDQLAVRINREYGFAYVALDVRSRDGSRIVAGIHVASADSGAVLTGWHLMNASEDTPLQDYLRLVDGDDETFVDLHDLRAGLARQGVDLRICKSVSEYGEFLYDVGILPAPLSDLSDRALYARLIESTFRGGLSAEVSTRLKDYLLPEASRVPEALSRLQQCAAQLSRTKRTLADARRHLSLLKTVFDTGKQLVCAAIWGVQQQRDTVQERQAILRHSEASCITTIEGAGPILAELSNIEALVRDQQQQLKLERQGRMASAQLSVTLAQDLVTSTQEVARSAGEALASFDAGETLWRTLCAGREVADYDALHSAIDEDRQAQAAAAAGCRATLAQLDRDIAALQGSTFSRSGLLAEQLGGTSLVEAAALLTIEDSRAVEMSLTTLTEGVLGASPEAFLETLAALPDDPALPDSFWLRRELPQAPDLRRAGAWHVLRTPQGYVVSSDRRHATLGEKARKARCAQLEAAKASPEQQLRQALARDAELAAQARTAAENVGRIRLFLAHALRRVSLEEAHQVAMTRLADAKNAASEAVKALDALSSQFEGRAAQHLERLGEVDVQRREALRRRDDAQALLTGVQAELAELDQLQQTLLTLTDGVQQALDATYAGLMQAAQLQDWGDPTSARFGAEQTRRLGDLVTLLRQESEPIAEVVVAVSADDAVGCAALWPVLVRMLRDRLPIEVADEPDESLLDEMQRTRADLEQQLREHEDELRMEASVLPRSVLVDVRRQMSRIEDLNKLAASVVFGNVIGLQFKAAPKPDLMAALEGVSAQLSLLVTENEVPVHMLLERLFKEVYDASYDGSALMDYRTYMDVRLVVLRKGAKDWELASNLSGGEAIGGGLAATLMLARSLHHAGPVPASQFTPVFIADEVQRLGVEGHKVVVDLCRREGFQMLVTAIELEPAYPCVLYALHREYEPRERVVMRRALVHPREGHADA</sequence>
<comment type="caution">
    <text evidence="3">The sequence shown here is derived from an EMBL/GenBank/DDBJ whole genome shotgun (WGS) entry which is preliminary data.</text>
</comment>
<gene>
    <name evidence="3" type="ORF">ABDJ85_01030</name>
</gene>
<evidence type="ECO:0000313" key="3">
    <source>
        <dbReference type="EMBL" id="MEO3690031.1"/>
    </source>
</evidence>
<dbReference type="InterPro" id="IPR007406">
    <property type="entry name" value="MukB_N_dom"/>
</dbReference>
<reference evidence="3 4" key="1">
    <citation type="submission" date="2024-05" db="EMBL/GenBank/DDBJ databases">
        <title>Roseateles sp. DJS-2-20 16S ribosomal RNA gene Genome sequencing and assembly.</title>
        <authorList>
            <person name="Woo H."/>
        </authorList>
    </citation>
    <scope>NUCLEOTIDE SEQUENCE [LARGE SCALE GENOMIC DNA]</scope>
    <source>
        <strain evidence="3 4">DJS-2-20</strain>
    </source>
</reference>
<dbReference type="Pfam" id="PF04310">
    <property type="entry name" value="MukB"/>
    <property type="match status" value="1"/>
</dbReference>
<dbReference type="InterPro" id="IPR027417">
    <property type="entry name" value="P-loop_NTPase"/>
</dbReference>
<dbReference type="SUPFAM" id="SSF52540">
    <property type="entry name" value="P-loop containing nucleoside triphosphate hydrolases"/>
    <property type="match status" value="1"/>
</dbReference>
<feature type="domain" description="MukB N-terminal" evidence="2">
    <location>
        <begin position="5"/>
        <end position="222"/>
    </location>
</feature>
<dbReference type="EMBL" id="JBDPZD010000001">
    <property type="protein sequence ID" value="MEO3690031.1"/>
    <property type="molecule type" value="Genomic_DNA"/>
</dbReference>
<dbReference type="Gene3D" id="3.40.1140.10">
    <property type="match status" value="1"/>
</dbReference>
<evidence type="ECO:0000313" key="4">
    <source>
        <dbReference type="Proteomes" id="UP001495147"/>
    </source>
</evidence>
<feature type="coiled-coil region" evidence="1">
    <location>
        <begin position="761"/>
        <end position="792"/>
    </location>
</feature>
<keyword evidence="4" id="KW-1185">Reference proteome</keyword>